<keyword evidence="3" id="KW-1185">Reference proteome</keyword>
<keyword evidence="1" id="KW-0812">Transmembrane</keyword>
<dbReference type="KEGG" id="cim:CIMG_04749"/>
<dbReference type="Proteomes" id="UP000001261">
    <property type="component" value="Unassembled WGS sequence"/>
</dbReference>
<feature type="transmembrane region" description="Helical" evidence="1">
    <location>
        <begin position="32"/>
        <end position="56"/>
    </location>
</feature>
<reference evidence="3" key="2">
    <citation type="journal article" date="2010" name="Genome Res.">
        <title>Population genomic sequencing of Coccidioides fungi reveals recent hybridization and transposon control.</title>
        <authorList>
            <person name="Neafsey D.E."/>
            <person name="Barker B.M."/>
            <person name="Sharpton T.J."/>
            <person name="Stajich J.E."/>
            <person name="Park D.J."/>
            <person name="Whiston E."/>
            <person name="Hung C.-Y."/>
            <person name="McMahan C."/>
            <person name="White J."/>
            <person name="Sykes S."/>
            <person name="Heiman D."/>
            <person name="Young S."/>
            <person name="Zeng Q."/>
            <person name="Abouelleil A."/>
            <person name="Aftuck L."/>
            <person name="Bessette D."/>
            <person name="Brown A."/>
            <person name="FitzGerald M."/>
            <person name="Lui A."/>
            <person name="Macdonald J.P."/>
            <person name="Priest M."/>
            <person name="Orbach M.J."/>
            <person name="Galgiani J.N."/>
            <person name="Kirkland T.N."/>
            <person name="Cole G.T."/>
            <person name="Birren B.W."/>
            <person name="Henn M.R."/>
            <person name="Taylor J.W."/>
            <person name="Rounsley S.D."/>
        </authorList>
    </citation>
    <scope>GENOME REANNOTATION</scope>
    <source>
        <strain evidence="3">RS</strain>
    </source>
</reference>
<dbReference type="EMBL" id="GG704914">
    <property type="protein sequence ID" value="EAS33725.1"/>
    <property type="molecule type" value="Genomic_DNA"/>
</dbReference>
<dbReference type="GO" id="GO:0000329">
    <property type="term" value="C:fungal-type vacuole membrane"/>
    <property type="evidence" value="ECO:0007669"/>
    <property type="project" value="InterPro"/>
</dbReference>
<accession>A0A0E1RXC8</accession>
<dbReference type="InParanoid" id="A0A0E1RXC8"/>
<dbReference type="VEuPathDB" id="FungiDB:CIMG_04749"/>
<reference evidence="3" key="1">
    <citation type="journal article" date="2009" name="Genome Res.">
        <title>Comparative genomic analyses of the human fungal pathogens Coccidioides and their relatives.</title>
        <authorList>
            <person name="Sharpton T.J."/>
            <person name="Stajich J.E."/>
            <person name="Rounsley S.D."/>
            <person name="Gardner M.J."/>
            <person name="Wortman J.R."/>
            <person name="Jordar V.S."/>
            <person name="Maiti R."/>
            <person name="Kodira C.D."/>
            <person name="Neafsey D.E."/>
            <person name="Zeng Q."/>
            <person name="Hung C.-Y."/>
            <person name="McMahan C."/>
            <person name="Muszewska A."/>
            <person name="Grynberg M."/>
            <person name="Mandel M.A."/>
            <person name="Kellner E.M."/>
            <person name="Barker B.M."/>
            <person name="Galgiani J.N."/>
            <person name="Orbach M.J."/>
            <person name="Kirkland T.N."/>
            <person name="Cole G.T."/>
            <person name="Henn M.R."/>
            <person name="Birren B.W."/>
            <person name="Taylor J.W."/>
        </authorList>
    </citation>
    <scope>NUCLEOTIDE SEQUENCE [LARGE SCALE GENOMIC DNA]</scope>
    <source>
        <strain evidence="3">RS</strain>
    </source>
</reference>
<name>A0A0E1RXC8_COCIM</name>
<dbReference type="InterPro" id="IPR022185">
    <property type="entry name" value="DUF3712"/>
</dbReference>
<protein>
    <recommendedName>
        <fullName evidence="4">Pre-rRNA processing protein</fullName>
    </recommendedName>
</protein>
<gene>
    <name evidence="2" type="ORF">CIMG_04749</name>
</gene>
<keyword evidence="1" id="KW-1133">Transmembrane helix</keyword>
<proteinExistence type="predicted"/>
<dbReference type="OrthoDB" id="10039566at2759"/>
<evidence type="ECO:0000313" key="3">
    <source>
        <dbReference type="Proteomes" id="UP000001261"/>
    </source>
</evidence>
<evidence type="ECO:0008006" key="4">
    <source>
        <dbReference type="Google" id="ProtNLM"/>
    </source>
</evidence>
<evidence type="ECO:0000256" key="1">
    <source>
        <dbReference type="SAM" id="Phobius"/>
    </source>
</evidence>
<dbReference type="PANTHER" id="PTHR35895:SF1">
    <property type="entry name" value="LIPID-BINDING SERUM GLYCOPROTEIN C-TERMINAL DOMAIN-CONTAINING PROTEIN"/>
    <property type="match status" value="1"/>
</dbReference>
<dbReference type="Pfam" id="PF12505">
    <property type="entry name" value="DUF3712"/>
    <property type="match status" value="1"/>
</dbReference>
<dbReference type="STRING" id="246410.A0A0E1RXC8"/>
<dbReference type="InterPro" id="IPR046368">
    <property type="entry name" value="Tag1"/>
</dbReference>
<dbReference type="PANTHER" id="PTHR35895">
    <property type="entry name" value="CHROMOSOME 16, WHOLE GENOME SHOTGUN SEQUENCE"/>
    <property type="match status" value="1"/>
</dbReference>
<dbReference type="RefSeq" id="XP_001245308.1">
    <property type="nucleotide sequence ID" value="XM_001245307.1"/>
</dbReference>
<dbReference type="GeneID" id="4564823"/>
<evidence type="ECO:0000313" key="2">
    <source>
        <dbReference type="EMBL" id="EAS33725.1"/>
    </source>
</evidence>
<dbReference type="OMA" id="AYPKIAQ"/>
<keyword evidence="1" id="KW-0472">Membrane</keyword>
<sequence>MSDNSEKNNQGTVEAAVPEPRKRGCAAHCKRFWWAYIIGFIVVVLVVVLPVIYVGYPNIAQRDVNRSTLEITEMEITDPAPESFHIRLTQVIGSKSKYHPILDAFNADVSLPDSEQPFLKLDVPSVKAVDGAVAKIDQDVSLPNADAFAAFSLAVMKQEDVSMIIHGRTGLREGSLPKTTVNYDKTVTLKGLNGLKGFNVTDFDLITPALDDGTNMRGNVFIPNPSVMTLTMGNLTLNLSVDGEPIGQSFMNNVVIRPGDNNVEMTSKVNQAKVLGLIAGRNAPYRDGILPIEIVGESARYNGEDLPYYTKALASNRLHVDLNVGAVLFE</sequence>
<dbReference type="AlphaFoldDB" id="A0A0E1RXC8"/>
<organism evidence="2 3">
    <name type="scientific">Coccidioides immitis (strain RS)</name>
    <name type="common">Valley fever fungus</name>
    <dbReference type="NCBI Taxonomy" id="246410"/>
    <lineage>
        <taxon>Eukaryota</taxon>
        <taxon>Fungi</taxon>
        <taxon>Dikarya</taxon>
        <taxon>Ascomycota</taxon>
        <taxon>Pezizomycotina</taxon>
        <taxon>Eurotiomycetes</taxon>
        <taxon>Eurotiomycetidae</taxon>
        <taxon>Onygenales</taxon>
        <taxon>Onygenaceae</taxon>
        <taxon>Coccidioides</taxon>
    </lineage>
</organism>